<keyword evidence="1" id="KW-0175">Coiled coil</keyword>
<accession>A0A5E4NNQ3</accession>
<dbReference type="Proteomes" id="UP000325440">
    <property type="component" value="Unassembled WGS sequence"/>
</dbReference>
<evidence type="ECO:0000313" key="2">
    <source>
        <dbReference type="EMBL" id="VVC44001.1"/>
    </source>
</evidence>
<reference evidence="2 3" key="1">
    <citation type="submission" date="2019-08" db="EMBL/GenBank/DDBJ databases">
        <authorList>
            <person name="Alioto T."/>
            <person name="Alioto T."/>
            <person name="Gomez Garrido J."/>
        </authorList>
    </citation>
    <scope>NUCLEOTIDE SEQUENCE [LARGE SCALE GENOMIC DNA]</scope>
</reference>
<protein>
    <submittedName>
        <fullName evidence="2">Uncharacterized protein</fullName>
    </submittedName>
</protein>
<proteinExistence type="predicted"/>
<sequence>MTTNRCRPEGHNTSDGSVRVQLFPDLWPGRSVCDDETCDADPIPLTSPPSRRKKLTLTPELRQLPAGFIKRGYSSGGSASFVNSNGFGYLYQENGTKLQAATTLQETMELISESISMDRNSFSDFANDLKCQVVQLEEEIYRKTAKIENLQLYNSEKLKIINSLITALNETQWKRDTMLRMCQEHAPNKLYKSMVLVNRVSDKMPAFHSNLETLRSYANSLDANDTALCQVIGQLVSGLDECIGVINKAASKEPSDTLLDETNFNSTIKNIIYGLRNFPSSAVETDGPQKSSVAFIDRTSTNNEERNKNLKNLIELWEVVKNLSQSNQYLANRVASMNIHKTSLQYQLNEMENSTKELELKTITEIEQVEKKQEILNRNESMIQQRWDELNTSQEIVIQTHRAQEIDQEVEDLQIEYDNHDKENRQLKTDLNYLRNELNEYRMKCERLEKETKRIETEKNNVLEEYAKSWGHHNSKQKIKYTGRLIKDIDCITQEIKWLETEIQAEIEKQDHGVVNVNTSGTGSRTPVFSKIQPKSEKIPQTPKTCGIVESNKRQNLGMFRESVEYLVGGHGGVFGCYSVLTALVSYCHIKAYEALYYYEM</sequence>
<dbReference type="EMBL" id="CABPRJ010002374">
    <property type="protein sequence ID" value="VVC44001.1"/>
    <property type="molecule type" value="Genomic_DNA"/>
</dbReference>
<feature type="coiled-coil region" evidence="1">
    <location>
        <begin position="403"/>
        <end position="465"/>
    </location>
</feature>
<evidence type="ECO:0000313" key="3">
    <source>
        <dbReference type="Proteomes" id="UP000325440"/>
    </source>
</evidence>
<dbReference type="OrthoDB" id="6613358at2759"/>
<dbReference type="AlphaFoldDB" id="A0A5E4NNQ3"/>
<organism evidence="2 3">
    <name type="scientific">Cinara cedri</name>
    <dbReference type="NCBI Taxonomy" id="506608"/>
    <lineage>
        <taxon>Eukaryota</taxon>
        <taxon>Metazoa</taxon>
        <taxon>Ecdysozoa</taxon>
        <taxon>Arthropoda</taxon>
        <taxon>Hexapoda</taxon>
        <taxon>Insecta</taxon>
        <taxon>Pterygota</taxon>
        <taxon>Neoptera</taxon>
        <taxon>Paraneoptera</taxon>
        <taxon>Hemiptera</taxon>
        <taxon>Sternorrhyncha</taxon>
        <taxon>Aphidomorpha</taxon>
        <taxon>Aphidoidea</taxon>
        <taxon>Aphididae</taxon>
        <taxon>Lachninae</taxon>
        <taxon>Cinara</taxon>
    </lineage>
</organism>
<keyword evidence="3" id="KW-1185">Reference proteome</keyword>
<gene>
    <name evidence="2" type="ORF">CINCED_3A002352</name>
</gene>
<evidence type="ECO:0000256" key="1">
    <source>
        <dbReference type="SAM" id="Coils"/>
    </source>
</evidence>
<name>A0A5E4NNQ3_9HEMI</name>